<organism evidence="2 3">
    <name type="scientific">Candidatus Acutalibacter ornithocaccae</name>
    <dbReference type="NCBI Taxonomy" id="2838416"/>
    <lineage>
        <taxon>Bacteria</taxon>
        <taxon>Bacillati</taxon>
        <taxon>Bacillota</taxon>
        <taxon>Clostridia</taxon>
        <taxon>Eubacteriales</taxon>
        <taxon>Acutalibacteraceae</taxon>
        <taxon>Acutalibacter</taxon>
    </lineage>
</organism>
<evidence type="ECO:0000313" key="3">
    <source>
        <dbReference type="Proteomes" id="UP000824214"/>
    </source>
</evidence>
<dbReference type="Gene3D" id="3.40.50.1000">
    <property type="entry name" value="HAD superfamily/HAD-like"/>
    <property type="match status" value="1"/>
</dbReference>
<dbReference type="AlphaFoldDB" id="A0A9D2LZL6"/>
<dbReference type="Pfam" id="PF00702">
    <property type="entry name" value="Hydrolase"/>
    <property type="match status" value="1"/>
</dbReference>
<dbReference type="EMBL" id="DWXZ01000253">
    <property type="protein sequence ID" value="HJB38730.1"/>
    <property type="molecule type" value="Genomic_DNA"/>
</dbReference>
<proteinExistence type="predicted"/>
<dbReference type="NCBIfam" id="TIGR01509">
    <property type="entry name" value="HAD-SF-IA-v3"/>
    <property type="match status" value="1"/>
</dbReference>
<reference evidence="2" key="2">
    <citation type="submission" date="2021-04" db="EMBL/GenBank/DDBJ databases">
        <authorList>
            <person name="Gilroy R."/>
        </authorList>
    </citation>
    <scope>NUCLEOTIDE SEQUENCE</scope>
    <source>
        <strain evidence="2">ChiBcolR8-3208</strain>
    </source>
</reference>
<reference evidence="2" key="1">
    <citation type="journal article" date="2021" name="PeerJ">
        <title>Extensive microbial diversity within the chicken gut microbiome revealed by metagenomics and culture.</title>
        <authorList>
            <person name="Gilroy R."/>
            <person name="Ravi A."/>
            <person name="Getino M."/>
            <person name="Pursley I."/>
            <person name="Horton D.L."/>
            <person name="Alikhan N.F."/>
            <person name="Baker D."/>
            <person name="Gharbi K."/>
            <person name="Hall N."/>
            <person name="Watson M."/>
            <person name="Adriaenssens E.M."/>
            <person name="Foster-Nyarko E."/>
            <person name="Jarju S."/>
            <person name="Secka A."/>
            <person name="Antonio M."/>
            <person name="Oren A."/>
            <person name="Chaudhuri R.R."/>
            <person name="La Ragione R."/>
            <person name="Hildebrand F."/>
            <person name="Pallen M.J."/>
        </authorList>
    </citation>
    <scope>NUCLEOTIDE SEQUENCE</scope>
    <source>
        <strain evidence="2">ChiBcolR8-3208</strain>
    </source>
</reference>
<evidence type="ECO:0000313" key="2">
    <source>
        <dbReference type="EMBL" id="HJB38730.1"/>
    </source>
</evidence>
<dbReference type="InterPro" id="IPR036412">
    <property type="entry name" value="HAD-like_sf"/>
</dbReference>
<dbReference type="SFLD" id="SFLDG01129">
    <property type="entry name" value="C1.5:_HAD__Beta-PGM__Phosphata"/>
    <property type="match status" value="1"/>
</dbReference>
<dbReference type="PRINTS" id="PR00413">
    <property type="entry name" value="HADHALOGNASE"/>
</dbReference>
<keyword evidence="1 2" id="KW-0378">Hydrolase</keyword>
<accession>A0A9D2LZL6</accession>
<protein>
    <submittedName>
        <fullName evidence="2">HAD family hydrolase</fullName>
    </submittedName>
</protein>
<evidence type="ECO:0000256" key="1">
    <source>
        <dbReference type="ARBA" id="ARBA00022801"/>
    </source>
</evidence>
<comment type="caution">
    <text evidence="2">The sequence shown here is derived from an EMBL/GenBank/DDBJ whole genome shotgun (WGS) entry which is preliminary data.</text>
</comment>
<dbReference type="InterPro" id="IPR023214">
    <property type="entry name" value="HAD_sf"/>
</dbReference>
<dbReference type="SUPFAM" id="SSF56784">
    <property type="entry name" value="HAD-like"/>
    <property type="match status" value="1"/>
</dbReference>
<dbReference type="Proteomes" id="UP000824214">
    <property type="component" value="Unassembled WGS sequence"/>
</dbReference>
<dbReference type="PANTHER" id="PTHR43316">
    <property type="entry name" value="HYDROLASE, HALOACID DELAHOGENASE-RELATED"/>
    <property type="match status" value="1"/>
</dbReference>
<gene>
    <name evidence="2" type="ORF">H9942_11810</name>
</gene>
<sequence length="238" mass="26976">MPSLSNPVKAVFFDLGWTLVYPPSGDWEFTEPAKKLFRWDVYMTLPEERRVQGRKAAYDTFRPRHKMATLEEEYQQNLDYYGEIARLFPELGATPQDVETAALEKVYQARHTYQLFEDSIPTLEALRGKYKLGVISDTWPSIVPVLEEFGLPGYFDTLTYSFEVGCFKPDPRMFADALGKMGLPPEQCVFIDDTAQNLVGAQKLGIQPVQIRKKPGADPCPEGMLSIDKISGILELLP</sequence>
<dbReference type="InterPro" id="IPR051540">
    <property type="entry name" value="S-2-haloacid_dehalogenase"/>
</dbReference>
<dbReference type="GO" id="GO:0016787">
    <property type="term" value="F:hydrolase activity"/>
    <property type="evidence" value="ECO:0007669"/>
    <property type="project" value="UniProtKB-KW"/>
</dbReference>
<dbReference type="InterPro" id="IPR006439">
    <property type="entry name" value="HAD-SF_hydro_IA"/>
</dbReference>
<dbReference type="SFLD" id="SFLDS00003">
    <property type="entry name" value="Haloacid_Dehalogenase"/>
    <property type="match status" value="1"/>
</dbReference>
<name>A0A9D2LZL6_9FIRM</name>